<gene>
    <name evidence="1" type="ORF">IAB51_12390</name>
</gene>
<reference evidence="1" key="1">
    <citation type="submission" date="2020-10" db="EMBL/GenBank/DDBJ databases">
        <authorList>
            <person name="Gilroy R."/>
        </authorList>
    </citation>
    <scope>NUCLEOTIDE SEQUENCE</scope>
    <source>
        <strain evidence="1">CHK199-13235</strain>
    </source>
</reference>
<dbReference type="InterPro" id="IPR012460">
    <property type="entry name" value="DUF1667"/>
</dbReference>
<organism evidence="1 2">
    <name type="scientific">Candidatus Merdivicinus excrementipullorum</name>
    <dbReference type="NCBI Taxonomy" id="2840867"/>
    <lineage>
        <taxon>Bacteria</taxon>
        <taxon>Bacillati</taxon>
        <taxon>Bacillota</taxon>
        <taxon>Clostridia</taxon>
        <taxon>Eubacteriales</taxon>
        <taxon>Oscillospiraceae</taxon>
        <taxon>Oscillospiraceae incertae sedis</taxon>
        <taxon>Candidatus Merdivicinus</taxon>
    </lineage>
</organism>
<dbReference type="Proteomes" id="UP000824002">
    <property type="component" value="Unassembled WGS sequence"/>
</dbReference>
<comment type="caution">
    <text evidence="1">The sequence shown here is derived from an EMBL/GenBank/DDBJ whole genome shotgun (WGS) entry which is preliminary data.</text>
</comment>
<name>A0A9D1FQ88_9FIRM</name>
<dbReference type="PANTHER" id="PTHR39450:SF1">
    <property type="entry name" value="DUF1667 DOMAIN-CONTAINING PROTEIN"/>
    <property type="match status" value="1"/>
</dbReference>
<dbReference type="InterPro" id="IPR036593">
    <property type="entry name" value="CPE0013-like_sf"/>
</dbReference>
<dbReference type="EMBL" id="DVJP01000080">
    <property type="protein sequence ID" value="HIS77583.1"/>
    <property type="molecule type" value="Genomic_DNA"/>
</dbReference>
<sequence>METKKLTCIVCPMGCPLEVTLEGGNILSVTGNTCPRGEKYAREECTHPTRVLTSTVKVTGGVRPVCPVKTSAPIPKELLFQAMEEIRGISAAAPVAIGQQIAADLCGAGISLIATAGIEKGRKL</sequence>
<dbReference type="SUPFAM" id="SSF160148">
    <property type="entry name" value="CPE0013-like"/>
    <property type="match status" value="1"/>
</dbReference>
<dbReference type="Pfam" id="PF07892">
    <property type="entry name" value="DUF1667"/>
    <property type="match status" value="1"/>
</dbReference>
<protein>
    <submittedName>
        <fullName evidence="1">DUF1667 domain-containing protein</fullName>
    </submittedName>
</protein>
<dbReference type="SUPFAM" id="SSF53706">
    <property type="entry name" value="Formate dehydrogenase/DMSO reductase, domains 1-3"/>
    <property type="match status" value="1"/>
</dbReference>
<reference evidence="1" key="2">
    <citation type="journal article" date="2021" name="PeerJ">
        <title>Extensive microbial diversity within the chicken gut microbiome revealed by metagenomics and culture.</title>
        <authorList>
            <person name="Gilroy R."/>
            <person name="Ravi A."/>
            <person name="Getino M."/>
            <person name="Pursley I."/>
            <person name="Horton D.L."/>
            <person name="Alikhan N.F."/>
            <person name="Baker D."/>
            <person name="Gharbi K."/>
            <person name="Hall N."/>
            <person name="Watson M."/>
            <person name="Adriaenssens E.M."/>
            <person name="Foster-Nyarko E."/>
            <person name="Jarju S."/>
            <person name="Secka A."/>
            <person name="Antonio M."/>
            <person name="Oren A."/>
            <person name="Chaudhuri R.R."/>
            <person name="La Ragione R."/>
            <person name="Hildebrand F."/>
            <person name="Pallen M.J."/>
        </authorList>
    </citation>
    <scope>NUCLEOTIDE SEQUENCE</scope>
    <source>
        <strain evidence="1">CHK199-13235</strain>
    </source>
</reference>
<accession>A0A9D1FQ88</accession>
<evidence type="ECO:0000313" key="2">
    <source>
        <dbReference type="Proteomes" id="UP000824002"/>
    </source>
</evidence>
<dbReference type="Gene3D" id="3.10.530.10">
    <property type="entry name" value="CPE0013-like"/>
    <property type="match status" value="1"/>
</dbReference>
<evidence type="ECO:0000313" key="1">
    <source>
        <dbReference type="EMBL" id="HIS77583.1"/>
    </source>
</evidence>
<dbReference type="PANTHER" id="PTHR39450">
    <property type="entry name" value="MOLYBDOPTERIN OXIDOREDUCTASE, 4FE-4S CLUSTER-BINDING SUBUNIT"/>
    <property type="match status" value="1"/>
</dbReference>
<dbReference type="AlphaFoldDB" id="A0A9D1FQ88"/>
<proteinExistence type="predicted"/>